<feature type="domain" description="Ribbon-helix-helix protein CopG" evidence="1">
    <location>
        <begin position="2"/>
        <end position="41"/>
    </location>
</feature>
<name>G2H1W2_9ENTR</name>
<gene>
    <name evidence="2" type="ORF">Rin_00020590</name>
</gene>
<comment type="caution">
    <text evidence="2">The sequence shown here is derived from an EMBL/GenBank/DDBJ whole genome shotgun (WGS) entry which is preliminary data.</text>
</comment>
<dbReference type="AlphaFoldDB" id="G2H1W2"/>
<sequence length="111" mass="12955">MATSIKLDDDLKSRIHHLADRQRRSAHWIMREAIRDYVEREEKHENFKQEALGSWAIYQKTGRHLSGDEVRVWLQTWVPIRNRDTPVPQIIITEGAAQGFGALSAFFGRKN</sequence>
<keyword evidence="3" id="KW-1185">Reference proteome</keyword>
<organism evidence="2 3">
    <name type="scientific">Candidatus Regiella insecticola 5.15</name>
    <dbReference type="NCBI Taxonomy" id="1005043"/>
    <lineage>
        <taxon>Bacteria</taxon>
        <taxon>Pseudomonadati</taxon>
        <taxon>Pseudomonadota</taxon>
        <taxon>Gammaproteobacteria</taxon>
        <taxon>Enterobacterales</taxon>
        <taxon>Enterobacteriaceae</taxon>
        <taxon>aphid secondary symbionts</taxon>
        <taxon>Candidatus Regiella</taxon>
    </lineage>
</organism>
<dbReference type="OrthoDB" id="5298181at2"/>
<dbReference type="Pfam" id="PF01402">
    <property type="entry name" value="RHH_1"/>
    <property type="match status" value="1"/>
</dbReference>
<dbReference type="InterPro" id="IPR002145">
    <property type="entry name" value="CopG"/>
</dbReference>
<reference evidence="2 3" key="1">
    <citation type="journal article" date="2012" name="Genome Res.">
        <title>Genomic basis of endosymbiont-conferred protection against an insect parasitoid.</title>
        <authorList>
            <person name="Hansen A.K."/>
            <person name="Vorburger C."/>
            <person name="Moran N.A."/>
        </authorList>
    </citation>
    <scope>NUCLEOTIDE SEQUENCE [LARGE SCALE GENOMIC DNA]</scope>
    <source>
        <strain evidence="3">R5.15</strain>
    </source>
</reference>
<dbReference type="GO" id="GO:0006355">
    <property type="term" value="P:regulation of DNA-templated transcription"/>
    <property type="evidence" value="ECO:0007669"/>
    <property type="project" value="InterPro"/>
</dbReference>
<dbReference type="RefSeq" id="WP_006707689.1">
    <property type="nucleotide sequence ID" value="NZ_AGCA01000481.1"/>
</dbReference>
<evidence type="ECO:0000313" key="3">
    <source>
        <dbReference type="Proteomes" id="UP000004116"/>
    </source>
</evidence>
<accession>G2H1W2</accession>
<dbReference type="Proteomes" id="UP000004116">
    <property type="component" value="Unassembled WGS sequence"/>
</dbReference>
<dbReference type="SUPFAM" id="SSF47598">
    <property type="entry name" value="Ribbon-helix-helix"/>
    <property type="match status" value="1"/>
</dbReference>
<evidence type="ECO:0000259" key="1">
    <source>
        <dbReference type="Pfam" id="PF01402"/>
    </source>
</evidence>
<dbReference type="InterPro" id="IPR013321">
    <property type="entry name" value="Arc_rbn_hlx_hlx"/>
</dbReference>
<protein>
    <submittedName>
        <fullName evidence="2">Putative transcriptional regulator</fullName>
    </submittedName>
</protein>
<dbReference type="InterPro" id="IPR010985">
    <property type="entry name" value="Ribbon_hlx_hlx"/>
</dbReference>
<dbReference type="GO" id="GO:0043565">
    <property type="term" value="F:sequence-specific DNA binding"/>
    <property type="evidence" value="ECO:0007669"/>
    <property type="project" value="UniProtKB-ARBA"/>
</dbReference>
<evidence type="ECO:0000313" key="2">
    <source>
        <dbReference type="EMBL" id="EGY28017.1"/>
    </source>
</evidence>
<dbReference type="Gene3D" id="1.10.1220.10">
    <property type="entry name" value="Met repressor-like"/>
    <property type="match status" value="1"/>
</dbReference>
<feature type="non-terminal residue" evidence="2">
    <location>
        <position position="111"/>
    </location>
</feature>
<dbReference type="EMBL" id="AGCA01000481">
    <property type="protein sequence ID" value="EGY28017.1"/>
    <property type="molecule type" value="Genomic_DNA"/>
</dbReference>
<dbReference type="CDD" id="cd22233">
    <property type="entry name" value="RHH_CopAso-like"/>
    <property type="match status" value="1"/>
</dbReference>
<proteinExistence type="predicted"/>